<keyword evidence="5" id="KW-0808">Transferase</keyword>
<dbReference type="PROSITE" id="PS00098">
    <property type="entry name" value="THIOLASE_1"/>
    <property type="match status" value="1"/>
</dbReference>
<comment type="similarity">
    <text evidence="2">Belongs to the thiolase-like superfamily. Thiolase family.</text>
</comment>
<reference evidence="16" key="1">
    <citation type="submission" date="2021-02" db="EMBL/GenBank/DDBJ databases">
        <title>Psilocybe cubensis genome.</title>
        <authorList>
            <person name="Mckernan K.J."/>
            <person name="Crawford S."/>
            <person name="Trippe A."/>
            <person name="Kane L.T."/>
            <person name="Mclaughlin S."/>
        </authorList>
    </citation>
    <scope>NUCLEOTIDE SEQUENCE [LARGE SCALE GENOMIC DNA]</scope>
    <source>
        <strain evidence="16">MGC-MH-2018</strain>
    </source>
</reference>
<keyword evidence="13" id="KW-0012">Acyltransferase</keyword>
<dbReference type="PANTHER" id="PTHR18919:SF156">
    <property type="entry name" value="ACETYL-COA ACETYLTRANSFERASE, MITOCHONDRIAL"/>
    <property type="match status" value="1"/>
</dbReference>
<dbReference type="Pfam" id="PF02803">
    <property type="entry name" value="Thiolase_C"/>
    <property type="match status" value="1"/>
</dbReference>
<dbReference type="InterPro" id="IPR020615">
    <property type="entry name" value="Thiolase_acyl_enz_int_AS"/>
</dbReference>
<organism evidence="16">
    <name type="scientific">Psilocybe cubensis</name>
    <name type="common">Psychedelic mushroom</name>
    <name type="synonym">Stropharia cubensis</name>
    <dbReference type="NCBI Taxonomy" id="181762"/>
    <lineage>
        <taxon>Eukaryota</taxon>
        <taxon>Fungi</taxon>
        <taxon>Dikarya</taxon>
        <taxon>Basidiomycota</taxon>
        <taxon>Agaricomycotina</taxon>
        <taxon>Agaricomycetes</taxon>
        <taxon>Agaricomycetidae</taxon>
        <taxon>Agaricales</taxon>
        <taxon>Agaricineae</taxon>
        <taxon>Strophariaceae</taxon>
        <taxon>Psilocybe</taxon>
    </lineage>
</organism>
<dbReference type="PANTHER" id="PTHR18919">
    <property type="entry name" value="ACETYL-COA C-ACYLTRANSFERASE"/>
    <property type="match status" value="1"/>
</dbReference>
<dbReference type="GO" id="GO:0003985">
    <property type="term" value="F:acetyl-CoA C-acetyltransferase activity"/>
    <property type="evidence" value="ECO:0007669"/>
    <property type="project" value="UniProtKB-EC"/>
</dbReference>
<dbReference type="Pfam" id="PF00108">
    <property type="entry name" value="Thiolase_N"/>
    <property type="match status" value="1"/>
</dbReference>
<evidence type="ECO:0000256" key="8">
    <source>
        <dbReference type="ARBA" id="ARBA00022927"/>
    </source>
</evidence>
<keyword evidence="10" id="KW-0630">Potassium</keyword>
<dbReference type="EC" id="2.3.1.9" evidence="4"/>
<sequence length="617" mass="65778">MLSRSDFVLACSAFARRHPQWFWADNHRPGYGFLFRTTTHVFKGTQPSTVMLELEGVEELGLEADDIASAHPAPPSLSVQEYIVYSASFNVPAFYFTIHEPNGSPLSLNQILQTTLFKMELPDGAEATTFALSAPSQPFPLLSQGEHPTLGTPCWYFHPCATDAAVAEFMTEVEQADWNAETRLLRWMELWFMIVGAFRHIHLKYKGGMLLSRFTSSSSRILTPSLARAMSNEVVIVSASRTPVGSFNGALKSFTATQLGTIALKDAIAKANIDASVIEEVYFGNVVQAGVGQSPARQVALNAGLDITSDATTINKVCASGMKSIILAAQAIKLGDRSVVAAGGMESMSNAPFLIPRQNPTFGKFTAIDSLENDGLWDVYNNFAMGNCGESSAVKHGISRESADSHALESYARAARAWKAGAFDAELVPITIKGKKGDIVVKEDEEYKKVLPEKVPTLRSAFKQGGIITAANSSPLSDGASALILMSASKAEELGLKPLAKVVSWADAGTLPIDFPEAPTKALPIALKKAGLTVDDIAQFELNEAFSVVVRVAEKVCNIDPAKININGGAVSHGHAIGNSGSRIIVSLTHSLKSGEYGAAGICNGGGAASALVIQKL</sequence>
<dbReference type="InterPro" id="IPR016039">
    <property type="entry name" value="Thiolase-like"/>
</dbReference>
<dbReference type="InterPro" id="IPR020617">
    <property type="entry name" value="Thiolase_C"/>
</dbReference>
<comment type="subunit">
    <text evidence="3">Homotetramer.</text>
</comment>
<evidence type="ECO:0000256" key="11">
    <source>
        <dbReference type="ARBA" id="ARBA00023006"/>
    </source>
</evidence>
<protein>
    <recommendedName>
        <fullName evidence="4">acetyl-CoA C-acetyltransferase</fullName>
        <ecNumber evidence="4">2.3.1.9</ecNumber>
    </recommendedName>
</protein>
<dbReference type="FunFam" id="3.40.47.10:FF:000007">
    <property type="entry name" value="acetyl-CoA acetyltransferase, mitochondrial"/>
    <property type="match status" value="1"/>
</dbReference>
<evidence type="ECO:0000313" key="16">
    <source>
        <dbReference type="EMBL" id="KAG5169511.1"/>
    </source>
</evidence>
<dbReference type="GO" id="GO:0019787">
    <property type="term" value="F:ubiquitin-like protein transferase activity"/>
    <property type="evidence" value="ECO:0007669"/>
    <property type="project" value="InterPro"/>
</dbReference>
<name>A0A8H7XXE9_PSICU</name>
<dbReference type="Gene3D" id="3.40.47.10">
    <property type="match status" value="2"/>
</dbReference>
<evidence type="ECO:0000256" key="2">
    <source>
        <dbReference type="ARBA" id="ARBA00010982"/>
    </source>
</evidence>
<evidence type="ECO:0000256" key="3">
    <source>
        <dbReference type="ARBA" id="ARBA00011881"/>
    </source>
</evidence>
<evidence type="ECO:0000256" key="1">
    <source>
        <dbReference type="ARBA" id="ARBA00004173"/>
    </source>
</evidence>
<keyword evidence="6" id="KW-0479">Metal-binding</keyword>
<gene>
    <name evidence="16" type="ORF">JR316_006067</name>
</gene>
<keyword evidence="7" id="KW-0833">Ubl conjugation pathway</keyword>
<dbReference type="GO" id="GO:0005739">
    <property type="term" value="C:mitochondrion"/>
    <property type="evidence" value="ECO:0007669"/>
    <property type="project" value="UniProtKB-SubCell"/>
</dbReference>
<evidence type="ECO:0000256" key="13">
    <source>
        <dbReference type="ARBA" id="ARBA00023315"/>
    </source>
</evidence>
<dbReference type="NCBIfam" id="TIGR01930">
    <property type="entry name" value="AcCoA-C-Actrans"/>
    <property type="match status" value="1"/>
</dbReference>
<dbReference type="GO" id="GO:0006635">
    <property type="term" value="P:fatty acid beta-oxidation"/>
    <property type="evidence" value="ECO:0007669"/>
    <property type="project" value="TreeGrafter"/>
</dbReference>
<keyword evidence="8" id="KW-0653">Protein transport</keyword>
<dbReference type="Gene3D" id="3.30.1460.50">
    <property type="match status" value="1"/>
</dbReference>
<keyword evidence="11" id="KW-0072">Autophagy</keyword>
<feature type="domain" description="Thiolase C-terminal" evidence="15">
    <location>
        <begin position="496"/>
        <end position="616"/>
    </location>
</feature>
<keyword evidence="9" id="KW-0809">Transit peptide</keyword>
<dbReference type="InterPro" id="IPR007135">
    <property type="entry name" value="Atg3/Atg10"/>
</dbReference>
<evidence type="ECO:0000256" key="4">
    <source>
        <dbReference type="ARBA" id="ARBA00012705"/>
    </source>
</evidence>
<dbReference type="CDD" id="cd00751">
    <property type="entry name" value="thiolase"/>
    <property type="match status" value="1"/>
</dbReference>
<evidence type="ECO:0000259" key="15">
    <source>
        <dbReference type="Pfam" id="PF02803"/>
    </source>
</evidence>
<dbReference type="GO" id="GO:0046872">
    <property type="term" value="F:metal ion binding"/>
    <property type="evidence" value="ECO:0007669"/>
    <property type="project" value="UniProtKB-KW"/>
</dbReference>
<evidence type="ECO:0000256" key="9">
    <source>
        <dbReference type="ARBA" id="ARBA00022946"/>
    </source>
</evidence>
<dbReference type="PROSITE" id="PS00099">
    <property type="entry name" value="THIOLASE_3"/>
    <property type="match status" value="1"/>
</dbReference>
<comment type="caution">
    <text evidence="16">The sequence shown here is derived from an EMBL/GenBank/DDBJ whole genome shotgun (WGS) entry which is preliminary data.</text>
</comment>
<dbReference type="GO" id="GO:0006914">
    <property type="term" value="P:autophagy"/>
    <property type="evidence" value="ECO:0007669"/>
    <property type="project" value="UniProtKB-KW"/>
</dbReference>
<dbReference type="OrthoDB" id="5404651at2759"/>
<feature type="domain" description="Thiolase N-terminal" evidence="14">
    <location>
        <begin position="234"/>
        <end position="489"/>
    </location>
</feature>
<dbReference type="Pfam" id="PF03987">
    <property type="entry name" value="Autophagy_act_C"/>
    <property type="match status" value="1"/>
</dbReference>
<evidence type="ECO:0000256" key="6">
    <source>
        <dbReference type="ARBA" id="ARBA00022723"/>
    </source>
</evidence>
<evidence type="ECO:0000259" key="14">
    <source>
        <dbReference type="Pfam" id="PF00108"/>
    </source>
</evidence>
<dbReference type="InterPro" id="IPR020610">
    <property type="entry name" value="Thiolase_AS"/>
</dbReference>
<dbReference type="SUPFAM" id="SSF53901">
    <property type="entry name" value="Thiolase-like"/>
    <property type="match status" value="2"/>
</dbReference>
<evidence type="ECO:0000256" key="12">
    <source>
        <dbReference type="ARBA" id="ARBA00023128"/>
    </source>
</evidence>
<dbReference type="InterPro" id="IPR020616">
    <property type="entry name" value="Thiolase_N"/>
</dbReference>
<keyword evidence="12" id="KW-0496">Mitochondrion</keyword>
<dbReference type="AlphaFoldDB" id="A0A8H7XXE9"/>
<accession>A0A8H7XXE9</accession>
<keyword evidence="8" id="KW-0813">Transport</keyword>
<dbReference type="EMBL" id="JAFIQS010000005">
    <property type="protein sequence ID" value="KAG5169511.1"/>
    <property type="molecule type" value="Genomic_DNA"/>
</dbReference>
<dbReference type="GO" id="GO:0015031">
    <property type="term" value="P:protein transport"/>
    <property type="evidence" value="ECO:0007669"/>
    <property type="project" value="UniProtKB-KW"/>
</dbReference>
<evidence type="ECO:0000256" key="7">
    <source>
        <dbReference type="ARBA" id="ARBA00022786"/>
    </source>
</evidence>
<comment type="subcellular location">
    <subcellularLocation>
        <location evidence="1">Mitochondrion</location>
    </subcellularLocation>
</comment>
<evidence type="ECO:0000256" key="5">
    <source>
        <dbReference type="ARBA" id="ARBA00022679"/>
    </source>
</evidence>
<proteinExistence type="inferred from homology"/>
<dbReference type="InterPro" id="IPR002155">
    <property type="entry name" value="Thiolase"/>
</dbReference>
<evidence type="ECO:0000256" key="10">
    <source>
        <dbReference type="ARBA" id="ARBA00022958"/>
    </source>
</evidence>